<dbReference type="PATRIC" id="fig|1339350.3.peg.4140"/>
<comment type="caution">
    <text evidence="1">The sequence shown here is derived from an EMBL/GenBank/DDBJ whole genome shotgun (WGS) entry which is preliminary data.</text>
</comment>
<dbReference type="EMBL" id="JNHI01000003">
    <property type="protein sequence ID" value="KDS32616.1"/>
    <property type="molecule type" value="Genomic_DNA"/>
</dbReference>
<gene>
    <name evidence="2" type="ORF">M097_0818</name>
    <name evidence="1" type="ORF">M097_4347</name>
</gene>
<evidence type="ECO:0000313" key="3">
    <source>
        <dbReference type="Proteomes" id="UP000028134"/>
    </source>
</evidence>
<proteinExistence type="predicted"/>
<reference evidence="1 3" key="1">
    <citation type="submission" date="2014-04" db="EMBL/GenBank/DDBJ databases">
        <authorList>
            <person name="Sears C."/>
            <person name="Carroll K."/>
            <person name="Sack B.R."/>
            <person name="Qadri F."/>
            <person name="Myers L.L."/>
            <person name="Chung G.-T."/>
            <person name="Escheverria P."/>
            <person name="Fraser C.M."/>
            <person name="Sadzewicz L."/>
            <person name="Shefchek K.A."/>
            <person name="Tallon L."/>
            <person name="Das S.P."/>
            <person name="Daugherty S."/>
            <person name="Mongodin E.F."/>
        </authorList>
    </citation>
    <scope>NUCLEOTIDE SEQUENCE [LARGE SCALE GENOMIC DNA]</scope>
    <source>
        <strain evidence="1">3775 SL</strain>
        <strain evidence="3">3775 SL(B) 10 (iv)</strain>
    </source>
</reference>
<dbReference type="RefSeq" id="WP_008776200.1">
    <property type="nucleotide sequence ID" value="NZ_JNHI01000003.1"/>
</dbReference>
<sequence length="113" mass="13780">MKYLVINNESTTKEQYWSYCEKEHNPFIIVKNKGACYMEISYDVTNSSLDLEKISNDLKRFYKVYIEFTHIPYCEVAHYFDNLYFFSFLVRKQDLDFIASNLFDWLIFEFKNL</sequence>
<accession>A0A078QVZ9</accession>
<evidence type="ECO:0000313" key="2">
    <source>
        <dbReference type="EMBL" id="KDS32616.1"/>
    </source>
</evidence>
<evidence type="ECO:0000313" key="1">
    <source>
        <dbReference type="EMBL" id="KDS25817.1"/>
    </source>
</evidence>
<organism evidence="1 3">
    <name type="scientific">Phocaeicola vulgatus str. 3775 SL</name>
    <name type="common">B</name>
    <name type="synonym">iv</name>
    <dbReference type="NCBI Taxonomy" id="1339350"/>
    <lineage>
        <taxon>Bacteria</taxon>
        <taxon>Pseudomonadati</taxon>
        <taxon>Bacteroidota</taxon>
        <taxon>Bacteroidia</taxon>
        <taxon>Bacteroidales</taxon>
        <taxon>Bacteroidaceae</taxon>
        <taxon>Phocaeicola</taxon>
    </lineage>
</organism>
<protein>
    <submittedName>
        <fullName evidence="1">Uncharacterized protein</fullName>
    </submittedName>
</protein>
<dbReference type="AlphaFoldDB" id="A0A078QVZ9"/>
<dbReference type="Proteomes" id="UP000028134">
    <property type="component" value="Unassembled WGS sequence"/>
</dbReference>
<dbReference type="EMBL" id="JNHI01000052">
    <property type="protein sequence ID" value="KDS25817.1"/>
    <property type="molecule type" value="Genomic_DNA"/>
</dbReference>
<name>A0A078QVZ9_PHOVU</name>